<accession>A0A1L9VYT5</accession>
<gene>
    <name evidence="2" type="ORF">ASPGLDRAFT_40998</name>
</gene>
<name>A0A1L9VYT5_ASPGL</name>
<evidence type="ECO:0008006" key="4">
    <source>
        <dbReference type="Google" id="ProtNLM"/>
    </source>
</evidence>
<reference evidence="3" key="1">
    <citation type="journal article" date="2017" name="Genome Biol.">
        <title>Comparative genomics reveals high biological diversity and specific adaptations in the industrially and medically important fungal genus Aspergillus.</title>
        <authorList>
            <person name="de Vries R.P."/>
            <person name="Riley R."/>
            <person name="Wiebenga A."/>
            <person name="Aguilar-Osorio G."/>
            <person name="Amillis S."/>
            <person name="Uchima C.A."/>
            <person name="Anderluh G."/>
            <person name="Asadollahi M."/>
            <person name="Askin M."/>
            <person name="Barry K."/>
            <person name="Battaglia E."/>
            <person name="Bayram O."/>
            <person name="Benocci T."/>
            <person name="Braus-Stromeyer S.A."/>
            <person name="Caldana C."/>
            <person name="Canovas D."/>
            <person name="Cerqueira G.C."/>
            <person name="Chen F."/>
            <person name="Chen W."/>
            <person name="Choi C."/>
            <person name="Clum A."/>
            <person name="Dos Santos R.A."/>
            <person name="Damasio A.R."/>
            <person name="Diallinas G."/>
            <person name="Emri T."/>
            <person name="Fekete E."/>
            <person name="Flipphi M."/>
            <person name="Freyberg S."/>
            <person name="Gallo A."/>
            <person name="Gournas C."/>
            <person name="Habgood R."/>
            <person name="Hainaut M."/>
            <person name="Harispe M.L."/>
            <person name="Henrissat B."/>
            <person name="Hilden K.S."/>
            <person name="Hope R."/>
            <person name="Hossain A."/>
            <person name="Karabika E."/>
            <person name="Karaffa L."/>
            <person name="Karanyi Z."/>
            <person name="Krasevec N."/>
            <person name="Kuo A."/>
            <person name="Kusch H."/>
            <person name="LaButti K."/>
            <person name="Lagendijk E.L."/>
            <person name="Lapidus A."/>
            <person name="Levasseur A."/>
            <person name="Lindquist E."/>
            <person name="Lipzen A."/>
            <person name="Logrieco A.F."/>
            <person name="MacCabe A."/>
            <person name="Maekelae M.R."/>
            <person name="Malavazi I."/>
            <person name="Melin P."/>
            <person name="Meyer V."/>
            <person name="Mielnichuk N."/>
            <person name="Miskei M."/>
            <person name="Molnar A.P."/>
            <person name="Mule G."/>
            <person name="Ngan C.Y."/>
            <person name="Orejas M."/>
            <person name="Orosz E."/>
            <person name="Ouedraogo J.P."/>
            <person name="Overkamp K.M."/>
            <person name="Park H.-S."/>
            <person name="Perrone G."/>
            <person name="Piumi F."/>
            <person name="Punt P.J."/>
            <person name="Ram A.F."/>
            <person name="Ramon A."/>
            <person name="Rauscher S."/>
            <person name="Record E."/>
            <person name="Riano-Pachon D.M."/>
            <person name="Robert V."/>
            <person name="Roehrig J."/>
            <person name="Ruller R."/>
            <person name="Salamov A."/>
            <person name="Salih N.S."/>
            <person name="Samson R.A."/>
            <person name="Sandor E."/>
            <person name="Sanguinetti M."/>
            <person name="Schuetze T."/>
            <person name="Sepcic K."/>
            <person name="Shelest E."/>
            <person name="Sherlock G."/>
            <person name="Sophianopoulou V."/>
            <person name="Squina F.M."/>
            <person name="Sun H."/>
            <person name="Susca A."/>
            <person name="Todd R.B."/>
            <person name="Tsang A."/>
            <person name="Unkles S.E."/>
            <person name="van de Wiele N."/>
            <person name="van Rossen-Uffink D."/>
            <person name="Oliveira J.V."/>
            <person name="Vesth T.C."/>
            <person name="Visser J."/>
            <person name="Yu J.-H."/>
            <person name="Zhou M."/>
            <person name="Andersen M.R."/>
            <person name="Archer D.B."/>
            <person name="Baker S.E."/>
            <person name="Benoit I."/>
            <person name="Brakhage A.A."/>
            <person name="Braus G.H."/>
            <person name="Fischer R."/>
            <person name="Frisvad J.C."/>
            <person name="Goldman G.H."/>
            <person name="Houbraken J."/>
            <person name="Oakley B."/>
            <person name="Pocsi I."/>
            <person name="Scazzocchio C."/>
            <person name="Seiboth B."/>
            <person name="vanKuyk P.A."/>
            <person name="Wortman J."/>
            <person name="Dyer P.S."/>
            <person name="Grigoriev I.V."/>
        </authorList>
    </citation>
    <scope>NUCLEOTIDE SEQUENCE [LARGE SCALE GENOMIC DNA]</scope>
    <source>
        <strain evidence="3">CBS 516.65</strain>
    </source>
</reference>
<proteinExistence type="predicted"/>
<dbReference type="Proteomes" id="UP000184300">
    <property type="component" value="Unassembled WGS sequence"/>
</dbReference>
<evidence type="ECO:0000256" key="1">
    <source>
        <dbReference type="SAM" id="SignalP"/>
    </source>
</evidence>
<dbReference type="AlphaFoldDB" id="A0A1L9VYT5"/>
<dbReference type="VEuPathDB" id="FungiDB:ASPGLDRAFT_40998"/>
<dbReference type="RefSeq" id="XP_022405736.1">
    <property type="nucleotide sequence ID" value="XM_022545312.1"/>
</dbReference>
<sequence>MIVGLALLDCWLAGSELCSLTIPIPYEVRIDNRCFESRHPCTHMHILMNLPLILRTIMDEIIETETPCLSSQPLTPTVRRFSLI</sequence>
<dbReference type="EMBL" id="KV878888">
    <property type="protein sequence ID" value="OJJ89074.1"/>
    <property type="molecule type" value="Genomic_DNA"/>
</dbReference>
<keyword evidence="3" id="KW-1185">Reference proteome</keyword>
<dbReference type="GeneID" id="34461573"/>
<organism evidence="2 3">
    <name type="scientific">Aspergillus glaucus CBS 516.65</name>
    <dbReference type="NCBI Taxonomy" id="1160497"/>
    <lineage>
        <taxon>Eukaryota</taxon>
        <taxon>Fungi</taxon>
        <taxon>Dikarya</taxon>
        <taxon>Ascomycota</taxon>
        <taxon>Pezizomycotina</taxon>
        <taxon>Eurotiomycetes</taxon>
        <taxon>Eurotiomycetidae</taxon>
        <taxon>Eurotiales</taxon>
        <taxon>Aspergillaceae</taxon>
        <taxon>Aspergillus</taxon>
        <taxon>Aspergillus subgen. Aspergillus</taxon>
    </lineage>
</organism>
<protein>
    <recommendedName>
        <fullName evidence="4">Secreted protein</fullName>
    </recommendedName>
</protein>
<feature type="chain" id="PRO_5012815404" description="Secreted protein" evidence="1">
    <location>
        <begin position="18"/>
        <end position="84"/>
    </location>
</feature>
<evidence type="ECO:0000313" key="2">
    <source>
        <dbReference type="EMBL" id="OJJ89074.1"/>
    </source>
</evidence>
<evidence type="ECO:0000313" key="3">
    <source>
        <dbReference type="Proteomes" id="UP000184300"/>
    </source>
</evidence>
<feature type="signal peptide" evidence="1">
    <location>
        <begin position="1"/>
        <end position="17"/>
    </location>
</feature>
<keyword evidence="1" id="KW-0732">Signal</keyword>